<sequence>MSRVDPRFESPVDRAIREAVERGDFDDLPGKGKPLPGAGTTGPIDENWWIRGYLEREGVSGDALLPPSIQLRKELDGIDVAVARFTDERRVREHVEEVNSRVVDYMRHPMGPRVPVRKLDVDEVVARWRTVRESRRARASTGPVSPAPAPRSSGAHPRRSWWARLLRRS</sequence>
<dbReference type="RefSeq" id="WP_093350519.1">
    <property type="nucleotide sequence ID" value="NZ_FOUY01000032.1"/>
</dbReference>
<dbReference type="OrthoDB" id="3395286at2"/>
<feature type="region of interest" description="Disordered" evidence="1">
    <location>
        <begin position="135"/>
        <end position="159"/>
    </location>
</feature>
<gene>
    <name evidence="3" type="ORF">SAMN05216207_103228</name>
</gene>
<evidence type="ECO:0000313" key="3">
    <source>
        <dbReference type="EMBL" id="SFO13558.1"/>
    </source>
</evidence>
<protein>
    <recommendedName>
        <fullName evidence="2">DnaJ homologue subfamily C member 28 conserved domain-containing protein</fullName>
    </recommendedName>
</protein>
<evidence type="ECO:0000256" key="1">
    <source>
        <dbReference type="SAM" id="MobiDB-lite"/>
    </source>
</evidence>
<reference evidence="3 4" key="1">
    <citation type="submission" date="2016-10" db="EMBL/GenBank/DDBJ databases">
        <authorList>
            <person name="de Groot N.N."/>
        </authorList>
    </citation>
    <scope>NUCLEOTIDE SEQUENCE [LARGE SCALE GENOMIC DNA]</scope>
    <source>
        <strain evidence="3 4">CGMCC 4.1877</strain>
    </source>
</reference>
<dbReference type="Pfam" id="PF09350">
    <property type="entry name" value="DJC28_CD"/>
    <property type="match status" value="1"/>
</dbReference>
<feature type="domain" description="DnaJ homologue subfamily C member 28 conserved" evidence="2">
    <location>
        <begin position="12"/>
        <end position="77"/>
    </location>
</feature>
<feature type="region of interest" description="Disordered" evidence="1">
    <location>
        <begin position="1"/>
        <end position="41"/>
    </location>
</feature>
<accession>A0A1I5EPY0</accession>
<dbReference type="EMBL" id="FOUY01000032">
    <property type="protein sequence ID" value="SFO13558.1"/>
    <property type="molecule type" value="Genomic_DNA"/>
</dbReference>
<organism evidence="3 4">
    <name type="scientific">Pseudonocardia ammonioxydans</name>
    <dbReference type="NCBI Taxonomy" id="260086"/>
    <lineage>
        <taxon>Bacteria</taxon>
        <taxon>Bacillati</taxon>
        <taxon>Actinomycetota</taxon>
        <taxon>Actinomycetes</taxon>
        <taxon>Pseudonocardiales</taxon>
        <taxon>Pseudonocardiaceae</taxon>
        <taxon>Pseudonocardia</taxon>
    </lineage>
</organism>
<proteinExistence type="predicted"/>
<name>A0A1I5EPY0_PSUAM</name>
<dbReference type="Proteomes" id="UP000199614">
    <property type="component" value="Unassembled WGS sequence"/>
</dbReference>
<feature type="compositionally biased region" description="Low complexity" evidence="1">
    <location>
        <begin position="31"/>
        <end position="41"/>
    </location>
</feature>
<dbReference type="AlphaFoldDB" id="A0A1I5EPY0"/>
<dbReference type="STRING" id="260086.SAMN05216207_103228"/>
<evidence type="ECO:0000259" key="2">
    <source>
        <dbReference type="Pfam" id="PF09350"/>
    </source>
</evidence>
<dbReference type="InterPro" id="IPR018961">
    <property type="entry name" value="DnaJ_homolog_subfam-C_membr-28"/>
</dbReference>
<keyword evidence="4" id="KW-1185">Reference proteome</keyword>
<feature type="compositionally biased region" description="Basic and acidic residues" evidence="1">
    <location>
        <begin position="1"/>
        <end position="30"/>
    </location>
</feature>
<evidence type="ECO:0000313" key="4">
    <source>
        <dbReference type="Proteomes" id="UP000199614"/>
    </source>
</evidence>